<accession>A0ABN9R8D4</accession>
<reference evidence="1" key="1">
    <citation type="submission" date="2023-10" db="EMBL/GenBank/DDBJ databases">
        <authorList>
            <person name="Chen Y."/>
            <person name="Shah S."/>
            <person name="Dougan E. K."/>
            <person name="Thang M."/>
            <person name="Chan C."/>
        </authorList>
    </citation>
    <scope>NUCLEOTIDE SEQUENCE [LARGE SCALE GENOMIC DNA]</scope>
</reference>
<dbReference type="Gene3D" id="3.30.470.20">
    <property type="entry name" value="ATP-grasp fold, B domain"/>
    <property type="match status" value="2"/>
</dbReference>
<evidence type="ECO:0000313" key="1">
    <source>
        <dbReference type="EMBL" id="CAK0815151.1"/>
    </source>
</evidence>
<dbReference type="Pfam" id="PF03133">
    <property type="entry name" value="TTL"/>
    <property type="match status" value="2"/>
</dbReference>
<dbReference type="InterPro" id="IPR004344">
    <property type="entry name" value="TTL/TTLL_fam"/>
</dbReference>
<dbReference type="PANTHER" id="PTHR46069">
    <property type="entry name" value="TUBULIN TYROSINE LIGASE"/>
    <property type="match status" value="1"/>
</dbReference>
<dbReference type="PANTHER" id="PTHR46069:SF1">
    <property type="entry name" value="CHROMOSOME UNDETERMINED SCAFFOLD_125, WHOLE GENOME SHOTGUN SEQUENCE"/>
    <property type="match status" value="1"/>
</dbReference>
<keyword evidence="2" id="KW-1185">Reference proteome</keyword>
<comment type="caution">
    <text evidence="1">The sequence shown here is derived from an EMBL/GenBank/DDBJ whole genome shotgun (WGS) entry which is preliminary data.</text>
</comment>
<organism evidence="1 2">
    <name type="scientific">Prorocentrum cordatum</name>
    <dbReference type="NCBI Taxonomy" id="2364126"/>
    <lineage>
        <taxon>Eukaryota</taxon>
        <taxon>Sar</taxon>
        <taxon>Alveolata</taxon>
        <taxon>Dinophyceae</taxon>
        <taxon>Prorocentrales</taxon>
        <taxon>Prorocentraceae</taxon>
        <taxon>Prorocentrum</taxon>
    </lineage>
</organism>
<dbReference type="SUPFAM" id="SSF56059">
    <property type="entry name" value="Glutathione synthetase ATP-binding domain-like"/>
    <property type="match status" value="1"/>
</dbReference>
<gene>
    <name evidence="1" type="ORF">PCOR1329_LOCUS18560</name>
</gene>
<evidence type="ECO:0008006" key="3">
    <source>
        <dbReference type="Google" id="ProtNLM"/>
    </source>
</evidence>
<proteinExistence type="predicted"/>
<dbReference type="Proteomes" id="UP001189429">
    <property type="component" value="Unassembled WGS sequence"/>
</dbReference>
<sequence length="359" mass="41055">MTTMKEVIEDPALFVAVEDSQTAAPVPVDLSGKPLRQKYFYCTNCRVGGHGQRYCEYFLERPDWRVYPSQTWFEDDQKGIEYHCPLGKKLVDFADESHFSRIAMYLRGRVWLEGKTNVLQICDESVMPKTYIIERGQWSGDPPPHDDQVADLPWFVKESDRNWGTSVHLCGKPSECLRLAKPDATYVVQQHVADPLLLDDGRKCHIKFYVLLTSMEDGVTWRVYTYREGYLSISPNVWSPGDLSKAWPDAYPKCKAAVARIIRKAVTDGKLEGRLGKKQFEIFSADFMMDIHGKAWFFEFNMSPVLKDPKDEPRMNDAEMIRAALHVVPTPSQRIRAVLVLGDESSLGRSSMASRTESR</sequence>
<dbReference type="EMBL" id="CAUYUJ010005847">
    <property type="protein sequence ID" value="CAK0815151.1"/>
    <property type="molecule type" value="Genomic_DNA"/>
</dbReference>
<name>A0ABN9R8D4_9DINO</name>
<evidence type="ECO:0000313" key="2">
    <source>
        <dbReference type="Proteomes" id="UP001189429"/>
    </source>
</evidence>
<protein>
    <recommendedName>
        <fullName evidence="3">Tubulin--tyrosine ligase-like protein 9</fullName>
    </recommendedName>
</protein>